<dbReference type="AlphaFoldDB" id="U2EEP9"/>
<organism evidence="2 3">
    <name type="scientific">Haloplasma contractile SSD-17B</name>
    <dbReference type="NCBI Taxonomy" id="1033810"/>
    <lineage>
        <taxon>Bacteria</taxon>
        <taxon>Bacillati</taxon>
        <taxon>Mycoplasmatota</taxon>
        <taxon>Mollicutes</taxon>
        <taxon>Haloplasmatales</taxon>
        <taxon>Haloplasmataceae</taxon>
        <taxon>Haloplasma</taxon>
    </lineage>
</organism>
<sequence>MIYLMLFKVFVSVPLLKILSLLLFILIGLFVISLFFEVSAKVIKVIIPILGWIIVIGILVITGLWIINWFDLLTITING</sequence>
<dbReference type="InParanoid" id="U2EEP9"/>
<evidence type="ECO:0000313" key="3">
    <source>
        <dbReference type="Proteomes" id="UP000005707"/>
    </source>
</evidence>
<comment type="caution">
    <text evidence="2">The sequence shown here is derived from an EMBL/GenBank/DDBJ whole genome shotgun (WGS) entry which is preliminary data.</text>
</comment>
<accession>U2EEP9</accession>
<evidence type="ECO:0000313" key="2">
    <source>
        <dbReference type="EMBL" id="ERJ13176.1"/>
    </source>
</evidence>
<feature type="transmembrane region" description="Helical" evidence="1">
    <location>
        <begin position="15"/>
        <end position="36"/>
    </location>
</feature>
<dbReference type="Proteomes" id="UP000005707">
    <property type="component" value="Unassembled WGS sequence"/>
</dbReference>
<gene>
    <name evidence="2" type="ORF">HLPCO_000795</name>
</gene>
<protein>
    <submittedName>
        <fullName evidence="2">Uncharacterized protein</fullName>
    </submittedName>
</protein>
<feature type="transmembrane region" description="Helical" evidence="1">
    <location>
        <begin position="45"/>
        <end position="67"/>
    </location>
</feature>
<name>U2EEP9_9MOLU</name>
<evidence type="ECO:0000256" key="1">
    <source>
        <dbReference type="SAM" id="Phobius"/>
    </source>
</evidence>
<proteinExistence type="predicted"/>
<dbReference type="EMBL" id="AFNU02000002">
    <property type="protein sequence ID" value="ERJ13176.1"/>
    <property type="molecule type" value="Genomic_DNA"/>
</dbReference>
<keyword evidence="3" id="KW-1185">Reference proteome</keyword>
<reference evidence="2 3" key="1">
    <citation type="journal article" date="2011" name="J. Bacteriol.">
        <title>Genome sequence of Haloplasma contractile, an unusual contractile bacterium from a deep-sea anoxic brine lake.</title>
        <authorList>
            <person name="Antunes A."/>
            <person name="Alam I."/>
            <person name="El Dorry H."/>
            <person name="Siam R."/>
            <person name="Robertson A."/>
            <person name="Bajic V.B."/>
            <person name="Stingl U."/>
        </authorList>
    </citation>
    <scope>NUCLEOTIDE SEQUENCE [LARGE SCALE GENOMIC DNA]</scope>
    <source>
        <strain evidence="2 3">SSD-17B</strain>
    </source>
</reference>
<reference evidence="2 3" key="2">
    <citation type="journal article" date="2013" name="PLoS ONE">
        <title>INDIGO - INtegrated Data Warehouse of MIcrobial GenOmes with Examples from the Red Sea Extremophiles.</title>
        <authorList>
            <person name="Alam I."/>
            <person name="Antunes A."/>
            <person name="Kamau A.A."/>
            <person name="Ba Alawi W."/>
            <person name="Kalkatawi M."/>
            <person name="Stingl U."/>
            <person name="Bajic V.B."/>
        </authorList>
    </citation>
    <scope>NUCLEOTIDE SEQUENCE [LARGE SCALE GENOMIC DNA]</scope>
    <source>
        <strain evidence="2 3">SSD-17B</strain>
    </source>
</reference>
<keyword evidence="1" id="KW-0472">Membrane</keyword>
<keyword evidence="1" id="KW-1133">Transmembrane helix</keyword>
<keyword evidence="1" id="KW-0812">Transmembrane</keyword>
<dbReference type="RefSeq" id="WP_008826813.1">
    <property type="nucleotide sequence ID" value="NZ_AFNU02000002.1"/>
</dbReference>